<reference evidence="1 2" key="1">
    <citation type="submission" date="2015-11" db="EMBL/GenBank/DDBJ databases">
        <title>Aspergillus lentulus strain IFM 54703T.</title>
        <authorList>
            <person name="Kusuya Y."/>
            <person name="Sakai K."/>
            <person name="Kamei K."/>
            <person name="Takahashi H."/>
            <person name="Yaguchi T."/>
        </authorList>
    </citation>
    <scope>NUCLEOTIDE SEQUENCE [LARGE SCALE GENOMIC DNA]</scope>
    <source>
        <strain evidence="1 2">IFM 54703</strain>
    </source>
</reference>
<sequence length="213" mass="23571">MKKSKWSLNSFVTYHCGQYAPPNNQYQAYAASNPEDCVKACANKGSGCLGSAWTSLPRATSACLHAKHSSLPALVNTKSVVFMTYRKEENDDEDPFGKSTLEQLQKCKDNLAACKMITIGNRPFKQKCDMSMAKASADIYRTIRPGLTYDECALICALDPKCKSAMSLRTTSTAGECQLSTRNTEPSLTNWAIEPSLCSWVRLEHMMQKETAL</sequence>
<organism evidence="1 2">
    <name type="scientific">Aspergillus lentulus</name>
    <dbReference type="NCBI Taxonomy" id="293939"/>
    <lineage>
        <taxon>Eukaryota</taxon>
        <taxon>Fungi</taxon>
        <taxon>Dikarya</taxon>
        <taxon>Ascomycota</taxon>
        <taxon>Pezizomycotina</taxon>
        <taxon>Eurotiomycetes</taxon>
        <taxon>Eurotiomycetidae</taxon>
        <taxon>Eurotiales</taxon>
        <taxon>Aspergillaceae</taxon>
        <taxon>Aspergillus</taxon>
        <taxon>Aspergillus subgen. Fumigati</taxon>
    </lineage>
</organism>
<proteinExistence type="predicted"/>
<name>A0AAN4T6U9_ASPLE</name>
<comment type="caution">
    <text evidence="1">The sequence shown here is derived from an EMBL/GenBank/DDBJ whole genome shotgun (WGS) entry which is preliminary data.</text>
</comment>
<dbReference type="EMBL" id="BCLY01000001">
    <property type="protein sequence ID" value="GAQ03167.1"/>
    <property type="molecule type" value="Genomic_DNA"/>
</dbReference>
<dbReference type="AlphaFoldDB" id="A0AAN4T6U9"/>
<evidence type="ECO:0000313" key="2">
    <source>
        <dbReference type="Proteomes" id="UP000051487"/>
    </source>
</evidence>
<protein>
    <submittedName>
        <fullName evidence="1">Uncharacterized protein</fullName>
    </submittedName>
</protein>
<gene>
    <name evidence="1" type="ORF">ALT_0488</name>
</gene>
<accession>A0AAN4T6U9</accession>
<dbReference type="Proteomes" id="UP000051487">
    <property type="component" value="Unassembled WGS sequence"/>
</dbReference>
<evidence type="ECO:0000313" key="1">
    <source>
        <dbReference type="EMBL" id="GAQ03167.1"/>
    </source>
</evidence>